<feature type="coiled-coil region" evidence="4">
    <location>
        <begin position="618"/>
        <end position="708"/>
    </location>
</feature>
<dbReference type="AlphaFoldDB" id="A0ABD0YRI3"/>
<dbReference type="Pfam" id="PF12329">
    <property type="entry name" value="TMF_DNA_bd"/>
    <property type="match status" value="1"/>
</dbReference>
<dbReference type="InterPro" id="IPR022091">
    <property type="entry name" value="TMF_TATA-bd"/>
</dbReference>
<name>A0ABD0YRI3_9HEMI</name>
<comment type="caution">
    <text evidence="7">The sequence shown here is derived from an EMBL/GenBank/DDBJ whole genome shotgun (WGS) entry which is preliminary data.</text>
</comment>
<evidence type="ECO:0000256" key="1">
    <source>
        <dbReference type="ARBA" id="ARBA00004555"/>
    </source>
</evidence>
<feature type="coiled-coil region" evidence="4">
    <location>
        <begin position="257"/>
        <end position="408"/>
    </location>
</feature>
<dbReference type="PANTHER" id="PTHR46515">
    <property type="entry name" value="TATA ELEMENT MODULATORY FACTOR TMF1"/>
    <property type="match status" value="1"/>
</dbReference>
<feature type="compositionally biased region" description="Polar residues" evidence="5">
    <location>
        <begin position="8"/>
        <end position="19"/>
    </location>
</feature>
<dbReference type="PANTHER" id="PTHR46515:SF1">
    <property type="entry name" value="TATA ELEMENT MODULATORY FACTOR"/>
    <property type="match status" value="1"/>
</dbReference>
<keyword evidence="3 4" id="KW-0175">Coiled coil</keyword>
<feature type="coiled-coil region" evidence="4">
    <location>
        <begin position="119"/>
        <end position="208"/>
    </location>
</feature>
<feature type="compositionally biased region" description="Low complexity" evidence="5">
    <location>
        <begin position="53"/>
        <end position="78"/>
    </location>
</feature>
<feature type="region of interest" description="Disordered" evidence="5">
    <location>
        <begin position="1"/>
        <end position="116"/>
    </location>
</feature>
<feature type="compositionally biased region" description="Low complexity" evidence="5">
    <location>
        <begin position="555"/>
        <end position="576"/>
    </location>
</feature>
<feature type="region of interest" description="Disordered" evidence="5">
    <location>
        <begin position="540"/>
        <end position="576"/>
    </location>
</feature>
<sequence length="713" mass="80183">MGSKKHPTQSSHSSETCITNMLAEAMTEPQPTHQEQSPISSESEHTSGDELETTTSSDIEIISSPTPNGDSSSTTSRHSPSKLAFRGMSLGKIITGKMKGHHREPSETSSGGSDECTEVDKLLKRIAEMTEILEARESKLIDLSRLNADLQESNSELKSQLERHIESQEVRTMSEEFTQRMAALERKFQQAIREKDLLRKQLDHAKALATKREDDVDKDQLIAELRSEGEKLSKQQLTLNNTIKKLRASEKENSKTIATLREQLNDVTQELERCKKAVLAKEEMERSHIEAVHNLTKQNQQLEKELTNAKSNIAGLTSSLVSLQKEFSEKEEACKVLENKNAVERKEIENKIRNELASDLEAAEQQVLTLQSALEEMRRQILLIQEQHSQAEAAEQRAEEQAEALTVASQPLTRQLQALAESHSAASTAWQLHEAALNKTISELESRLTILGTSERSVREQYETVGAQLASLQDKMTSLVHQNNELNKELKESQESSTKIMKKYEMDFEKLNNEMCDTKRELITLQELLSVERAAVEAEKRKNSALQERLHSMQSRGSPPLSSASPRSSPTLSFGRVSVSDSVSSSAWPVLGEDFGESGSISGRIYEALRPCNNTSYLETLQAQVKLKEGEIQQLQWELSKLNADRNALSAEVSELTTQVSEQSEELESLSLLRTQYDALLQMYGEKLEESEELRMDLQDVKDMYKAQVNNTW</sequence>
<keyword evidence="2" id="KW-0333">Golgi apparatus</keyword>
<dbReference type="EMBL" id="JBFDAA010000009">
    <property type="protein sequence ID" value="KAL1129097.1"/>
    <property type="molecule type" value="Genomic_DNA"/>
</dbReference>
<comment type="subcellular location">
    <subcellularLocation>
        <location evidence="1">Golgi apparatus</location>
    </subcellularLocation>
</comment>
<dbReference type="GO" id="GO:0005794">
    <property type="term" value="C:Golgi apparatus"/>
    <property type="evidence" value="ECO:0007669"/>
    <property type="project" value="UniProtKB-SubCell"/>
</dbReference>
<evidence type="ECO:0000256" key="2">
    <source>
        <dbReference type="ARBA" id="ARBA00023034"/>
    </source>
</evidence>
<evidence type="ECO:0000313" key="8">
    <source>
        <dbReference type="Proteomes" id="UP001558652"/>
    </source>
</evidence>
<dbReference type="Proteomes" id="UP001558652">
    <property type="component" value="Unassembled WGS sequence"/>
</dbReference>
<dbReference type="SUPFAM" id="SSF90257">
    <property type="entry name" value="Myosin rod fragments"/>
    <property type="match status" value="1"/>
</dbReference>
<dbReference type="InterPro" id="IPR022092">
    <property type="entry name" value="TMF_DNA-bd"/>
</dbReference>
<proteinExistence type="predicted"/>
<organism evidence="7 8">
    <name type="scientific">Ranatra chinensis</name>
    <dbReference type="NCBI Taxonomy" id="642074"/>
    <lineage>
        <taxon>Eukaryota</taxon>
        <taxon>Metazoa</taxon>
        <taxon>Ecdysozoa</taxon>
        <taxon>Arthropoda</taxon>
        <taxon>Hexapoda</taxon>
        <taxon>Insecta</taxon>
        <taxon>Pterygota</taxon>
        <taxon>Neoptera</taxon>
        <taxon>Paraneoptera</taxon>
        <taxon>Hemiptera</taxon>
        <taxon>Heteroptera</taxon>
        <taxon>Panheteroptera</taxon>
        <taxon>Nepomorpha</taxon>
        <taxon>Nepidae</taxon>
        <taxon>Ranatrinae</taxon>
        <taxon>Ranatra</taxon>
    </lineage>
</organism>
<evidence type="ECO:0000313" key="7">
    <source>
        <dbReference type="EMBL" id="KAL1129097.1"/>
    </source>
</evidence>
<feature type="domain" description="TATA element modulatory factor 1 TATA binding" evidence="6">
    <location>
        <begin position="613"/>
        <end position="711"/>
    </location>
</feature>
<keyword evidence="8" id="KW-1185">Reference proteome</keyword>
<evidence type="ECO:0000259" key="6">
    <source>
        <dbReference type="Pfam" id="PF12325"/>
    </source>
</evidence>
<feature type="compositionally biased region" description="Polar residues" evidence="5">
    <location>
        <begin position="29"/>
        <end position="41"/>
    </location>
</feature>
<evidence type="ECO:0000256" key="5">
    <source>
        <dbReference type="SAM" id="MobiDB-lite"/>
    </source>
</evidence>
<gene>
    <name evidence="7" type="ORF">AAG570_013628</name>
</gene>
<protein>
    <recommendedName>
        <fullName evidence="6">TATA element modulatory factor 1 TATA binding domain-containing protein</fullName>
    </recommendedName>
</protein>
<accession>A0ABD0YRI3</accession>
<feature type="coiled-coil region" evidence="4">
    <location>
        <begin position="469"/>
        <end position="503"/>
    </location>
</feature>
<dbReference type="InterPro" id="IPR052602">
    <property type="entry name" value="Growth_transcription_reg"/>
</dbReference>
<dbReference type="Pfam" id="PF12325">
    <property type="entry name" value="TMF_TATA_bd"/>
    <property type="match status" value="1"/>
</dbReference>
<evidence type="ECO:0000256" key="3">
    <source>
        <dbReference type="ARBA" id="ARBA00023054"/>
    </source>
</evidence>
<evidence type="ECO:0000256" key="4">
    <source>
        <dbReference type="SAM" id="Coils"/>
    </source>
</evidence>
<reference evidence="7 8" key="1">
    <citation type="submission" date="2024-07" db="EMBL/GenBank/DDBJ databases">
        <title>Chromosome-level genome assembly of the water stick insect Ranatra chinensis (Heteroptera: Nepidae).</title>
        <authorList>
            <person name="Liu X."/>
        </authorList>
    </citation>
    <scope>NUCLEOTIDE SEQUENCE [LARGE SCALE GENOMIC DNA]</scope>
    <source>
        <strain evidence="7">Cailab_2021Rc</strain>
        <tissue evidence="7">Muscle</tissue>
    </source>
</reference>